<dbReference type="EC" id="3.5.1.28" evidence="2"/>
<reference evidence="7" key="1">
    <citation type="submission" date="2017-01" db="EMBL/GenBank/DDBJ databases">
        <authorList>
            <person name="Varghese N."/>
            <person name="Submissions S."/>
        </authorList>
    </citation>
    <scope>NUCLEOTIDE SEQUENCE [LARGE SCALE GENOMIC DNA]</scope>
    <source>
        <strain evidence="7">DSM 29430</strain>
    </source>
</reference>
<feature type="domain" description="N-acetylmuramoyl-L-alanine amidase" evidence="5">
    <location>
        <begin position="19"/>
        <end position="152"/>
    </location>
</feature>
<proteinExistence type="predicted"/>
<keyword evidence="3" id="KW-0378">Hydrolase</keyword>
<dbReference type="STRING" id="633194.SAMN05421759_103142"/>
<dbReference type="AlphaFoldDB" id="A0A1N7LTF1"/>
<dbReference type="GO" id="GO:0071555">
    <property type="term" value="P:cell wall organization"/>
    <property type="evidence" value="ECO:0007669"/>
    <property type="project" value="UniProtKB-KW"/>
</dbReference>
<accession>A0A1N7LTF1</accession>
<dbReference type="InterPro" id="IPR002502">
    <property type="entry name" value="Amidase_domain"/>
</dbReference>
<evidence type="ECO:0000256" key="4">
    <source>
        <dbReference type="ARBA" id="ARBA00023316"/>
    </source>
</evidence>
<dbReference type="CDD" id="cd06583">
    <property type="entry name" value="PGRP"/>
    <property type="match status" value="1"/>
</dbReference>
<evidence type="ECO:0000313" key="7">
    <source>
        <dbReference type="Proteomes" id="UP000186684"/>
    </source>
</evidence>
<dbReference type="Pfam" id="PF01510">
    <property type="entry name" value="Amidase_2"/>
    <property type="match status" value="1"/>
</dbReference>
<dbReference type="PANTHER" id="PTHR30417:SF1">
    <property type="entry name" value="N-ACETYLMURAMOYL-L-ALANINE AMIDASE AMID"/>
    <property type="match status" value="1"/>
</dbReference>
<dbReference type="EMBL" id="FTOQ01000003">
    <property type="protein sequence ID" value="SIS77117.1"/>
    <property type="molecule type" value="Genomic_DNA"/>
</dbReference>
<keyword evidence="4" id="KW-0961">Cell wall biogenesis/degradation</keyword>
<gene>
    <name evidence="6" type="ORF">SAMN05421759_103142</name>
</gene>
<sequence>MEPVGFPLGARLIVEEHASPNCGPRRDGARPDHVVLHYTAMQSAEAALKRLCLPEAEVSAHYLIAEDGRIWQMVDEAARAWHAGAGCWRGIADMNSRSIGIELANTGAQPFPEPQVAALEALLPGIMARWDIAPEAVIGHSDMAVGRKIDPGRRFDWRRLARRGLAIWPDPCEPGDFHEDAARFGYHWEAGQDDALLAAFRARFRPGADGALCDADRAVMAALAAQWPGPGA</sequence>
<name>A0A1N7LTF1_9RHOB</name>
<dbReference type="InterPro" id="IPR051206">
    <property type="entry name" value="NAMLAA_amidase_2"/>
</dbReference>
<evidence type="ECO:0000256" key="1">
    <source>
        <dbReference type="ARBA" id="ARBA00001561"/>
    </source>
</evidence>
<evidence type="ECO:0000313" key="6">
    <source>
        <dbReference type="EMBL" id="SIS77117.1"/>
    </source>
</evidence>
<keyword evidence="7" id="KW-1185">Reference proteome</keyword>
<dbReference type="SUPFAM" id="SSF55846">
    <property type="entry name" value="N-acetylmuramoyl-L-alanine amidase-like"/>
    <property type="match status" value="1"/>
</dbReference>
<dbReference type="GO" id="GO:0009253">
    <property type="term" value="P:peptidoglycan catabolic process"/>
    <property type="evidence" value="ECO:0007669"/>
    <property type="project" value="InterPro"/>
</dbReference>
<dbReference type="GO" id="GO:0009254">
    <property type="term" value="P:peptidoglycan turnover"/>
    <property type="evidence" value="ECO:0007669"/>
    <property type="project" value="TreeGrafter"/>
</dbReference>
<dbReference type="GO" id="GO:0019867">
    <property type="term" value="C:outer membrane"/>
    <property type="evidence" value="ECO:0007669"/>
    <property type="project" value="TreeGrafter"/>
</dbReference>
<dbReference type="SMART" id="SM00644">
    <property type="entry name" value="Ami_2"/>
    <property type="match status" value="1"/>
</dbReference>
<evidence type="ECO:0000256" key="3">
    <source>
        <dbReference type="ARBA" id="ARBA00022801"/>
    </source>
</evidence>
<dbReference type="OrthoDB" id="9794842at2"/>
<evidence type="ECO:0000259" key="5">
    <source>
        <dbReference type="SMART" id="SM00644"/>
    </source>
</evidence>
<dbReference type="InterPro" id="IPR036505">
    <property type="entry name" value="Amidase/PGRP_sf"/>
</dbReference>
<comment type="catalytic activity">
    <reaction evidence="1">
        <text>Hydrolyzes the link between N-acetylmuramoyl residues and L-amino acid residues in certain cell-wall glycopeptides.</text>
        <dbReference type="EC" id="3.5.1.28"/>
    </reaction>
</comment>
<protein>
    <recommendedName>
        <fullName evidence="2">N-acetylmuramoyl-L-alanine amidase</fullName>
        <ecNumber evidence="2">3.5.1.28</ecNumber>
    </recommendedName>
</protein>
<organism evidence="6 7">
    <name type="scientific">Roseivivax lentus</name>
    <dbReference type="NCBI Taxonomy" id="633194"/>
    <lineage>
        <taxon>Bacteria</taxon>
        <taxon>Pseudomonadati</taxon>
        <taxon>Pseudomonadota</taxon>
        <taxon>Alphaproteobacteria</taxon>
        <taxon>Rhodobacterales</taxon>
        <taxon>Roseobacteraceae</taxon>
        <taxon>Roseivivax</taxon>
    </lineage>
</organism>
<dbReference type="GO" id="GO:0008745">
    <property type="term" value="F:N-acetylmuramoyl-L-alanine amidase activity"/>
    <property type="evidence" value="ECO:0007669"/>
    <property type="project" value="UniProtKB-EC"/>
</dbReference>
<evidence type="ECO:0000256" key="2">
    <source>
        <dbReference type="ARBA" id="ARBA00011901"/>
    </source>
</evidence>
<dbReference type="PANTHER" id="PTHR30417">
    <property type="entry name" value="N-ACETYLMURAMOYL-L-ALANINE AMIDASE AMID"/>
    <property type="match status" value="1"/>
</dbReference>
<dbReference type="Proteomes" id="UP000186684">
    <property type="component" value="Unassembled WGS sequence"/>
</dbReference>
<dbReference type="RefSeq" id="WP_143526116.1">
    <property type="nucleotide sequence ID" value="NZ_FTOQ01000003.1"/>
</dbReference>
<dbReference type="Gene3D" id="3.40.80.10">
    <property type="entry name" value="Peptidoglycan recognition protein-like"/>
    <property type="match status" value="1"/>
</dbReference>